<keyword evidence="1" id="KW-0732">Signal</keyword>
<protein>
    <recommendedName>
        <fullName evidence="3">UrcA family protein</fullName>
    </recommendedName>
</protein>
<reference evidence="2" key="1">
    <citation type="submission" date="2024-05" db="EMBL/GenBank/DDBJ databases">
        <authorList>
            <person name="Kim S."/>
            <person name="Heo J."/>
            <person name="Choi H."/>
            <person name="Choi Y."/>
            <person name="Kwon S.-W."/>
            <person name="Kim Y."/>
        </authorList>
    </citation>
    <scope>NUCLEOTIDE SEQUENCE</scope>
    <source>
        <strain evidence="2">KACC 23698</strain>
    </source>
</reference>
<proteinExistence type="predicted"/>
<dbReference type="RefSeq" id="WP_406853949.1">
    <property type="nucleotide sequence ID" value="NZ_CP157484.1"/>
</dbReference>
<feature type="chain" id="PRO_5043750412" description="UrcA family protein" evidence="1">
    <location>
        <begin position="23"/>
        <end position="93"/>
    </location>
</feature>
<dbReference type="AlphaFoldDB" id="A0AAU7JAF0"/>
<accession>A0AAU7JAF0</accession>
<gene>
    <name evidence="2" type="ORF">ABEG18_15450</name>
</gene>
<name>A0AAU7JAF0_9HYPH</name>
<dbReference type="EMBL" id="CP157484">
    <property type="protein sequence ID" value="XBO37129.1"/>
    <property type="molecule type" value="Genomic_DNA"/>
</dbReference>
<evidence type="ECO:0000313" key="2">
    <source>
        <dbReference type="EMBL" id="XBO37129.1"/>
    </source>
</evidence>
<sequence>MRILLPAVIVAACLTGAIAARADARQAESCASQLGPEPRLIYDASASGAAGATDLKAFLIGKVKSLVMQGKVARASARASAEAAGPCLAALRR</sequence>
<organism evidence="2">
    <name type="scientific">Alsobacter sp. KACC 23698</name>
    <dbReference type="NCBI Taxonomy" id="3149229"/>
    <lineage>
        <taxon>Bacteria</taxon>
        <taxon>Pseudomonadati</taxon>
        <taxon>Pseudomonadota</taxon>
        <taxon>Alphaproteobacteria</taxon>
        <taxon>Hyphomicrobiales</taxon>
        <taxon>Alsobacteraceae</taxon>
        <taxon>Alsobacter</taxon>
    </lineage>
</organism>
<evidence type="ECO:0000256" key="1">
    <source>
        <dbReference type="SAM" id="SignalP"/>
    </source>
</evidence>
<evidence type="ECO:0008006" key="3">
    <source>
        <dbReference type="Google" id="ProtNLM"/>
    </source>
</evidence>
<feature type="signal peptide" evidence="1">
    <location>
        <begin position="1"/>
        <end position="22"/>
    </location>
</feature>